<dbReference type="Pfam" id="PF06283">
    <property type="entry name" value="ThuA"/>
    <property type="match status" value="1"/>
</dbReference>
<sequence precursor="true">MTSLQKLAMAFVAMVGAGLSPADMMADNTRADIRVLIVDGFSNHSVEKTTQKIQQILASDATFKVTVSTMPEFKSAQWASWNPKFTDYDVIIQTCNNIGKTNIVWPDTVKSNLESYLKDGGGMYVYHSANNAFADWDEYNKMIGMGWRAADFGKALEVKDGRLVEIPAGVGKKTGHGPRIDAVFHRFGDHPIHVNLPQSWKSADVEVYAYARGPLQNLTVLSYAREPVNDMDFPTEWVVQYGKGRVYSSTYGHYWKNQDNPKGVQDVAFQTILIRALQWLARSPVTETVPANFPTRETISLQNVPPDASLDTISP</sequence>
<dbReference type="EMBL" id="SJPY01000001">
    <property type="protein sequence ID" value="TWU45314.1"/>
    <property type="molecule type" value="Genomic_DNA"/>
</dbReference>
<organism evidence="3 4">
    <name type="scientific">Novipirellula aureliae</name>
    <dbReference type="NCBI Taxonomy" id="2527966"/>
    <lineage>
        <taxon>Bacteria</taxon>
        <taxon>Pseudomonadati</taxon>
        <taxon>Planctomycetota</taxon>
        <taxon>Planctomycetia</taxon>
        <taxon>Pirellulales</taxon>
        <taxon>Pirellulaceae</taxon>
        <taxon>Novipirellula</taxon>
    </lineage>
</organism>
<dbReference type="Gene3D" id="3.40.50.880">
    <property type="match status" value="1"/>
</dbReference>
<comment type="caution">
    <text evidence="3">The sequence shown here is derived from an EMBL/GenBank/DDBJ whole genome shotgun (WGS) entry which is preliminary data.</text>
</comment>
<keyword evidence="4" id="KW-1185">Reference proteome</keyword>
<dbReference type="PANTHER" id="PTHR40469:SF2">
    <property type="entry name" value="GALACTOSE-BINDING DOMAIN-LIKE SUPERFAMILY PROTEIN"/>
    <property type="match status" value="1"/>
</dbReference>
<evidence type="ECO:0000256" key="1">
    <source>
        <dbReference type="SAM" id="SignalP"/>
    </source>
</evidence>
<feature type="signal peptide" evidence="1">
    <location>
        <begin position="1"/>
        <end position="22"/>
    </location>
</feature>
<reference evidence="3 4" key="1">
    <citation type="submission" date="2019-02" db="EMBL/GenBank/DDBJ databases">
        <title>Deep-cultivation of Planctomycetes and their phenomic and genomic characterization uncovers novel biology.</title>
        <authorList>
            <person name="Wiegand S."/>
            <person name="Jogler M."/>
            <person name="Boedeker C."/>
            <person name="Pinto D."/>
            <person name="Vollmers J."/>
            <person name="Rivas-Marin E."/>
            <person name="Kohn T."/>
            <person name="Peeters S.H."/>
            <person name="Heuer A."/>
            <person name="Rast P."/>
            <person name="Oberbeckmann S."/>
            <person name="Bunk B."/>
            <person name="Jeske O."/>
            <person name="Meyerdierks A."/>
            <person name="Storesund J.E."/>
            <person name="Kallscheuer N."/>
            <person name="Luecker S."/>
            <person name="Lage O.M."/>
            <person name="Pohl T."/>
            <person name="Merkel B.J."/>
            <person name="Hornburger P."/>
            <person name="Mueller R.-W."/>
            <person name="Bruemmer F."/>
            <person name="Labrenz M."/>
            <person name="Spormann A.M."/>
            <person name="Op Den Camp H."/>
            <person name="Overmann J."/>
            <person name="Amann R."/>
            <person name="Jetten M.S.M."/>
            <person name="Mascher T."/>
            <person name="Medema M.H."/>
            <person name="Devos D.P."/>
            <person name="Kaster A.-K."/>
            <person name="Ovreas L."/>
            <person name="Rohde M."/>
            <person name="Galperin M.Y."/>
            <person name="Jogler C."/>
        </authorList>
    </citation>
    <scope>NUCLEOTIDE SEQUENCE [LARGE SCALE GENOMIC DNA]</scope>
    <source>
        <strain evidence="3 4">Q31b</strain>
    </source>
</reference>
<protein>
    <submittedName>
        <fullName evidence="3">Trehalose utilization</fullName>
    </submittedName>
</protein>
<proteinExistence type="predicted"/>
<dbReference type="SUPFAM" id="SSF52317">
    <property type="entry name" value="Class I glutamine amidotransferase-like"/>
    <property type="match status" value="1"/>
</dbReference>
<evidence type="ECO:0000259" key="2">
    <source>
        <dbReference type="Pfam" id="PF06283"/>
    </source>
</evidence>
<dbReference type="RefSeq" id="WP_146598039.1">
    <property type="nucleotide sequence ID" value="NZ_SJPY01000001.1"/>
</dbReference>
<feature type="domain" description="ThuA-like" evidence="2">
    <location>
        <begin position="34"/>
        <end position="279"/>
    </location>
</feature>
<feature type="chain" id="PRO_5023143615" evidence="1">
    <location>
        <begin position="23"/>
        <end position="315"/>
    </location>
</feature>
<name>A0A5C6E9Y4_9BACT</name>
<gene>
    <name evidence="3" type="ORF">Q31b_04860</name>
</gene>
<dbReference type="InterPro" id="IPR029062">
    <property type="entry name" value="Class_I_gatase-like"/>
</dbReference>
<dbReference type="AlphaFoldDB" id="A0A5C6E9Y4"/>
<dbReference type="InterPro" id="IPR029010">
    <property type="entry name" value="ThuA-like"/>
</dbReference>
<evidence type="ECO:0000313" key="3">
    <source>
        <dbReference type="EMBL" id="TWU45314.1"/>
    </source>
</evidence>
<accession>A0A5C6E9Y4</accession>
<dbReference type="OrthoDB" id="7171409at2"/>
<dbReference type="Proteomes" id="UP000315471">
    <property type="component" value="Unassembled WGS sequence"/>
</dbReference>
<keyword evidence="1" id="KW-0732">Signal</keyword>
<evidence type="ECO:0000313" key="4">
    <source>
        <dbReference type="Proteomes" id="UP000315471"/>
    </source>
</evidence>
<dbReference type="PANTHER" id="PTHR40469">
    <property type="entry name" value="SECRETED GLYCOSYL HYDROLASE"/>
    <property type="match status" value="1"/>
</dbReference>